<feature type="transmembrane region" description="Helical" evidence="1">
    <location>
        <begin position="78"/>
        <end position="100"/>
    </location>
</feature>
<evidence type="ECO:0000313" key="3">
    <source>
        <dbReference type="Proteomes" id="UP001601059"/>
    </source>
</evidence>
<proteinExistence type="predicted"/>
<feature type="transmembrane region" description="Helical" evidence="1">
    <location>
        <begin position="140"/>
        <end position="162"/>
    </location>
</feature>
<evidence type="ECO:0000256" key="1">
    <source>
        <dbReference type="SAM" id="Phobius"/>
    </source>
</evidence>
<dbReference type="EMBL" id="JBIACK010000001">
    <property type="protein sequence ID" value="MFE8699595.1"/>
    <property type="molecule type" value="Genomic_DNA"/>
</dbReference>
<keyword evidence="1" id="KW-0812">Transmembrane</keyword>
<organism evidence="2 3">
    <name type="scientific">Cytobacillus spartinae</name>
    <dbReference type="NCBI Taxonomy" id="3299023"/>
    <lineage>
        <taxon>Bacteria</taxon>
        <taxon>Bacillati</taxon>
        <taxon>Bacillota</taxon>
        <taxon>Bacilli</taxon>
        <taxon>Bacillales</taxon>
        <taxon>Bacillaceae</taxon>
        <taxon>Cytobacillus</taxon>
    </lineage>
</organism>
<protein>
    <submittedName>
        <fullName evidence="2">CBO0543 family protein</fullName>
    </submittedName>
</protein>
<dbReference type="InterPro" id="IPR048147">
    <property type="entry name" value="CBO0543-like"/>
</dbReference>
<keyword evidence="3" id="KW-1185">Reference proteome</keyword>
<feature type="transmembrane region" description="Helical" evidence="1">
    <location>
        <begin position="48"/>
        <end position="66"/>
    </location>
</feature>
<dbReference type="RefSeq" id="WP_389357921.1">
    <property type="nucleotide sequence ID" value="NZ_JBIACK010000001.1"/>
</dbReference>
<dbReference type="Proteomes" id="UP001601059">
    <property type="component" value="Unassembled WGS sequence"/>
</dbReference>
<name>A0ABW6K5Y4_9BACI</name>
<dbReference type="NCBIfam" id="NF041644">
    <property type="entry name" value="CBO0543_fam"/>
    <property type="match status" value="1"/>
</dbReference>
<comment type="caution">
    <text evidence="2">The sequence shown here is derived from an EMBL/GenBank/DDBJ whole genome shotgun (WGS) entry which is preliminary data.</text>
</comment>
<evidence type="ECO:0000313" key="2">
    <source>
        <dbReference type="EMBL" id="MFE8699595.1"/>
    </source>
</evidence>
<sequence length="198" mass="23892">MDLFLFKVLVKMPYFAQITLNEVLEAEKEFYKLLREYWYDHNFLTPKWWFLVFLSILPALFWWKFVDKKRLTEILTYGLFLGVIATILDSIGSNALAWTYPIRLTPYLYPQLYPYDVGVVIIPFMLVYQKWGHQMKSYAIASLLLSFFIAFVAEPTMVWLGVYKEFTWKHIYSFPVYFVLALICRWIIFFIKFQEDKN</sequence>
<feature type="transmembrane region" description="Helical" evidence="1">
    <location>
        <begin position="112"/>
        <end position="128"/>
    </location>
</feature>
<feature type="transmembrane region" description="Helical" evidence="1">
    <location>
        <begin position="174"/>
        <end position="193"/>
    </location>
</feature>
<gene>
    <name evidence="2" type="ORF">ACFYKX_03040</name>
</gene>
<keyword evidence="1" id="KW-0472">Membrane</keyword>
<keyword evidence="1" id="KW-1133">Transmembrane helix</keyword>
<accession>A0ABW6K5Y4</accession>
<reference evidence="2 3" key="1">
    <citation type="submission" date="2024-08" db="EMBL/GenBank/DDBJ databases">
        <title>Two novel Cytobacillus novel species.</title>
        <authorList>
            <person name="Liu G."/>
        </authorList>
    </citation>
    <scope>NUCLEOTIDE SEQUENCE [LARGE SCALE GENOMIC DNA]</scope>
    <source>
        <strain evidence="2 3">FJAT-54145</strain>
    </source>
</reference>